<evidence type="ECO:0000256" key="6">
    <source>
        <dbReference type="ARBA" id="ARBA00022917"/>
    </source>
</evidence>
<comment type="caution">
    <text evidence="12">The sequence shown here is derived from an EMBL/GenBank/DDBJ whole genome shotgun (WGS) entry which is preliminary data.</text>
</comment>
<accession>A0A538SAA8</accession>
<organism evidence="12 13">
    <name type="scientific">Eiseniibacteriota bacterium</name>
    <dbReference type="NCBI Taxonomy" id="2212470"/>
    <lineage>
        <taxon>Bacteria</taxon>
        <taxon>Candidatus Eiseniibacteriota</taxon>
    </lineage>
</organism>
<keyword evidence="4 10" id="KW-0547">Nucleotide-binding</keyword>
<dbReference type="Pfam" id="PF02637">
    <property type="entry name" value="GatB_Yqey"/>
    <property type="match status" value="1"/>
</dbReference>
<dbReference type="SMART" id="SM00845">
    <property type="entry name" value="GatB_Yqey"/>
    <property type="match status" value="1"/>
</dbReference>
<evidence type="ECO:0000313" key="13">
    <source>
        <dbReference type="Proteomes" id="UP000320184"/>
    </source>
</evidence>
<evidence type="ECO:0000259" key="11">
    <source>
        <dbReference type="SMART" id="SM00845"/>
    </source>
</evidence>
<dbReference type="Gene3D" id="1.10.10.410">
    <property type="match status" value="1"/>
</dbReference>
<evidence type="ECO:0000256" key="9">
    <source>
        <dbReference type="ARBA" id="ARBA00047913"/>
    </source>
</evidence>
<comment type="function">
    <text evidence="7 10">Allows the formation of correctly charged Asn-tRNA(Asn) or Gln-tRNA(Gln) through the transamidation of misacylated Asp-tRNA(Asn) or Glu-tRNA(Gln) in organisms which lack either or both of asparaginyl-tRNA or glutaminyl-tRNA synthetases. The reaction takes place in the presence of glutamine and ATP through an activated phospho-Asp-tRNA(Asn) or phospho-Glu-tRNA(Gln).</text>
</comment>
<dbReference type="GO" id="GO:0005524">
    <property type="term" value="F:ATP binding"/>
    <property type="evidence" value="ECO:0007669"/>
    <property type="project" value="UniProtKB-KW"/>
</dbReference>
<dbReference type="EMBL" id="VBOT01000146">
    <property type="protein sequence ID" value="TMQ48313.1"/>
    <property type="molecule type" value="Genomic_DNA"/>
</dbReference>
<dbReference type="AlphaFoldDB" id="A0A538SAA8"/>
<dbReference type="NCBIfam" id="NF004014">
    <property type="entry name" value="PRK05477.1-4"/>
    <property type="match status" value="1"/>
</dbReference>
<comment type="subunit">
    <text evidence="2 10">Heterotrimer of A, B and C subunits.</text>
</comment>
<evidence type="ECO:0000256" key="5">
    <source>
        <dbReference type="ARBA" id="ARBA00022840"/>
    </source>
</evidence>
<feature type="domain" description="Asn/Gln amidotransferase" evidence="11">
    <location>
        <begin position="330"/>
        <end position="478"/>
    </location>
</feature>
<evidence type="ECO:0000256" key="10">
    <source>
        <dbReference type="HAMAP-Rule" id="MF_00121"/>
    </source>
</evidence>
<gene>
    <name evidence="10 12" type="primary">gatB</name>
    <name evidence="12" type="ORF">E6K73_12245</name>
</gene>
<dbReference type="FunFam" id="1.10.10.410:FF:000001">
    <property type="entry name" value="Aspartyl/glutamyl-tRNA(Asn/Gln) amidotransferase subunit B"/>
    <property type="match status" value="1"/>
</dbReference>
<keyword evidence="12" id="KW-0808">Transferase</keyword>
<evidence type="ECO:0000313" key="12">
    <source>
        <dbReference type="EMBL" id="TMQ48313.1"/>
    </source>
</evidence>
<dbReference type="PANTHER" id="PTHR11659:SF0">
    <property type="entry name" value="GLUTAMYL-TRNA(GLN) AMIDOTRANSFERASE SUBUNIT B, MITOCHONDRIAL"/>
    <property type="match status" value="1"/>
</dbReference>
<dbReference type="HAMAP" id="MF_00121">
    <property type="entry name" value="GatB"/>
    <property type="match status" value="1"/>
</dbReference>
<evidence type="ECO:0000256" key="2">
    <source>
        <dbReference type="ARBA" id="ARBA00011123"/>
    </source>
</evidence>
<dbReference type="PANTHER" id="PTHR11659">
    <property type="entry name" value="GLUTAMYL-TRNA GLN AMIDOTRANSFERASE SUBUNIT B MITOCHONDRIAL AND PROKARYOTIC PET112-RELATED"/>
    <property type="match status" value="1"/>
</dbReference>
<dbReference type="GO" id="GO:0006412">
    <property type="term" value="P:translation"/>
    <property type="evidence" value="ECO:0007669"/>
    <property type="project" value="UniProtKB-UniRule"/>
</dbReference>
<evidence type="ECO:0000256" key="1">
    <source>
        <dbReference type="ARBA" id="ARBA00005306"/>
    </source>
</evidence>
<dbReference type="GO" id="GO:0050566">
    <property type="term" value="F:asparaginyl-tRNA synthase (glutamine-hydrolyzing) activity"/>
    <property type="evidence" value="ECO:0007669"/>
    <property type="project" value="RHEA"/>
</dbReference>
<dbReference type="FunFam" id="1.10.150.380:FF:000001">
    <property type="entry name" value="Aspartyl/glutamyl-tRNA(Asn/Gln) amidotransferase subunit B"/>
    <property type="match status" value="1"/>
</dbReference>
<dbReference type="InterPro" id="IPR017959">
    <property type="entry name" value="Asn/Gln-tRNA_amidoTrfase_suB/E"/>
</dbReference>
<dbReference type="GO" id="GO:0070681">
    <property type="term" value="P:glutaminyl-tRNAGln biosynthesis via transamidation"/>
    <property type="evidence" value="ECO:0007669"/>
    <property type="project" value="TreeGrafter"/>
</dbReference>
<dbReference type="NCBIfam" id="TIGR00133">
    <property type="entry name" value="gatB"/>
    <property type="match status" value="1"/>
</dbReference>
<dbReference type="InterPro" id="IPR018027">
    <property type="entry name" value="Asn/Gln_amidotransferase"/>
</dbReference>
<dbReference type="SUPFAM" id="SSF55931">
    <property type="entry name" value="Glutamine synthetase/guanido kinase"/>
    <property type="match status" value="1"/>
</dbReference>
<dbReference type="Gene3D" id="1.10.150.380">
    <property type="entry name" value="GatB domain, N-terminal subdomain"/>
    <property type="match status" value="1"/>
</dbReference>
<keyword evidence="6 10" id="KW-0648">Protein biosynthesis</keyword>
<dbReference type="GO" id="GO:0050567">
    <property type="term" value="F:glutaminyl-tRNA synthase (glutamine-hydrolyzing) activity"/>
    <property type="evidence" value="ECO:0007669"/>
    <property type="project" value="UniProtKB-UniRule"/>
</dbReference>
<protein>
    <recommendedName>
        <fullName evidence="10">Aspartyl/glutamyl-tRNA(Asn/Gln) amidotransferase subunit B</fullName>
        <shortName evidence="10">Asp/Glu-ADT subunit B</shortName>
        <ecNumber evidence="10">6.3.5.-</ecNumber>
    </recommendedName>
</protein>
<dbReference type="Pfam" id="PF02934">
    <property type="entry name" value="GatB_N"/>
    <property type="match status" value="1"/>
</dbReference>
<name>A0A538SAA8_UNCEI</name>
<reference evidence="12 13" key="1">
    <citation type="journal article" date="2019" name="Nat. Microbiol.">
        <title>Mediterranean grassland soil C-N compound turnover is dependent on rainfall and depth, and is mediated by genomically divergent microorganisms.</title>
        <authorList>
            <person name="Diamond S."/>
            <person name="Andeer P.F."/>
            <person name="Li Z."/>
            <person name="Crits-Christoph A."/>
            <person name="Burstein D."/>
            <person name="Anantharaman K."/>
            <person name="Lane K.R."/>
            <person name="Thomas B.C."/>
            <person name="Pan C."/>
            <person name="Northen T.R."/>
            <person name="Banfield J.F."/>
        </authorList>
    </citation>
    <scope>NUCLEOTIDE SEQUENCE [LARGE SCALE GENOMIC DNA]</scope>
    <source>
        <strain evidence="12">WS_3</strain>
    </source>
</reference>
<dbReference type="InterPro" id="IPR042114">
    <property type="entry name" value="GatB_C_1"/>
</dbReference>
<dbReference type="InterPro" id="IPR004413">
    <property type="entry name" value="GatB"/>
</dbReference>
<dbReference type="InterPro" id="IPR006075">
    <property type="entry name" value="Asn/Gln-tRNA_Trfase_suB/E_cat"/>
</dbReference>
<comment type="similarity">
    <text evidence="1 10">Belongs to the GatB/GatE family. GatB subfamily.</text>
</comment>
<keyword evidence="5 10" id="KW-0067">ATP-binding</keyword>
<dbReference type="PROSITE" id="PS01234">
    <property type="entry name" value="GATB"/>
    <property type="match status" value="1"/>
</dbReference>
<dbReference type="InterPro" id="IPR017958">
    <property type="entry name" value="Gln-tRNA_amidoTrfase_suB_CS"/>
</dbReference>
<keyword evidence="3 10" id="KW-0436">Ligase</keyword>
<dbReference type="GO" id="GO:0016740">
    <property type="term" value="F:transferase activity"/>
    <property type="evidence" value="ECO:0007669"/>
    <property type="project" value="UniProtKB-KW"/>
</dbReference>
<dbReference type="Proteomes" id="UP000320184">
    <property type="component" value="Unassembled WGS sequence"/>
</dbReference>
<dbReference type="EC" id="6.3.5.-" evidence="10"/>
<dbReference type="InterPro" id="IPR014746">
    <property type="entry name" value="Gln_synth/guanido_kin_cat_dom"/>
</dbReference>
<comment type="catalytic activity">
    <reaction evidence="8 10">
        <text>L-aspartyl-tRNA(Asn) + L-glutamine + ATP + H2O = L-asparaginyl-tRNA(Asn) + L-glutamate + ADP + phosphate + 2 H(+)</text>
        <dbReference type="Rhea" id="RHEA:14513"/>
        <dbReference type="Rhea" id="RHEA-COMP:9674"/>
        <dbReference type="Rhea" id="RHEA-COMP:9677"/>
        <dbReference type="ChEBI" id="CHEBI:15377"/>
        <dbReference type="ChEBI" id="CHEBI:15378"/>
        <dbReference type="ChEBI" id="CHEBI:29985"/>
        <dbReference type="ChEBI" id="CHEBI:30616"/>
        <dbReference type="ChEBI" id="CHEBI:43474"/>
        <dbReference type="ChEBI" id="CHEBI:58359"/>
        <dbReference type="ChEBI" id="CHEBI:78515"/>
        <dbReference type="ChEBI" id="CHEBI:78516"/>
        <dbReference type="ChEBI" id="CHEBI:456216"/>
    </reaction>
</comment>
<evidence type="ECO:0000256" key="7">
    <source>
        <dbReference type="ARBA" id="ARBA00024799"/>
    </source>
</evidence>
<proteinExistence type="inferred from homology"/>
<dbReference type="InterPro" id="IPR003789">
    <property type="entry name" value="Asn/Gln_tRNA_amidoTrase-B-like"/>
</dbReference>
<sequence length="485" mass="53561">MAYEAVIGLECHIQLGTRSKMFCGCPAEFGAEPNSNVCPVCLGLPGALPRANRAAIDAAIRLGLALGSEIRGESVFARKNYFYPDMPKNYQITQYERPLCEGGALPVTVDGEERSFALVRVHAEEDTGKSFHPERHGDRRVSRVDFNRAGVPLLELVTRPVFRAPVECGAFLTALRRLVRWLGISGGDMEKGQLRCDANVSLRPAGSEPLGTKTEIKNLNSIGGVMKGLAAEIERQRRVLEQGGAIEQATLLYDADREVLAVMRSKESAHDYRYFPEPDLPVLVVDEAWLAEARRRLPELPWTRAARFASEYGLPPYDAGVLTEQRDLADYYEACAREVDEKLASNWLMTEVLRVLKDRGWTLAEWSERVPPGRLVELLKKVAAKELPGPLAKQVFGWMVEEPGGTGELLDRHGVRVQATPEELRPLVRAVLAENPGPVRQYLGGKSATLGFLVGQVMKKSGGQAAPQVVQELLREELEGARRGC</sequence>
<evidence type="ECO:0000256" key="4">
    <source>
        <dbReference type="ARBA" id="ARBA00022741"/>
    </source>
</evidence>
<comment type="catalytic activity">
    <reaction evidence="9 10">
        <text>L-glutamyl-tRNA(Gln) + L-glutamine + ATP + H2O = L-glutaminyl-tRNA(Gln) + L-glutamate + ADP + phosphate + H(+)</text>
        <dbReference type="Rhea" id="RHEA:17521"/>
        <dbReference type="Rhea" id="RHEA-COMP:9681"/>
        <dbReference type="Rhea" id="RHEA-COMP:9684"/>
        <dbReference type="ChEBI" id="CHEBI:15377"/>
        <dbReference type="ChEBI" id="CHEBI:15378"/>
        <dbReference type="ChEBI" id="CHEBI:29985"/>
        <dbReference type="ChEBI" id="CHEBI:30616"/>
        <dbReference type="ChEBI" id="CHEBI:43474"/>
        <dbReference type="ChEBI" id="CHEBI:58359"/>
        <dbReference type="ChEBI" id="CHEBI:78520"/>
        <dbReference type="ChEBI" id="CHEBI:78521"/>
        <dbReference type="ChEBI" id="CHEBI:456216"/>
    </reaction>
</comment>
<dbReference type="SUPFAM" id="SSF89095">
    <property type="entry name" value="GatB/YqeY motif"/>
    <property type="match status" value="1"/>
</dbReference>
<evidence type="ECO:0000256" key="8">
    <source>
        <dbReference type="ARBA" id="ARBA00047380"/>
    </source>
</evidence>
<dbReference type="InterPro" id="IPR023168">
    <property type="entry name" value="GatB_Yqey_C_2"/>
</dbReference>
<dbReference type="NCBIfam" id="NF004012">
    <property type="entry name" value="PRK05477.1-2"/>
    <property type="match status" value="1"/>
</dbReference>
<evidence type="ECO:0000256" key="3">
    <source>
        <dbReference type="ARBA" id="ARBA00022598"/>
    </source>
</evidence>